<dbReference type="Pfam" id="PF13411">
    <property type="entry name" value="MerR_1"/>
    <property type="match status" value="1"/>
</dbReference>
<gene>
    <name evidence="5" type="ORF">LIP_0456</name>
</gene>
<dbReference type="GO" id="GO:0003700">
    <property type="term" value="F:DNA-binding transcription factor activity"/>
    <property type="evidence" value="ECO:0007669"/>
    <property type="project" value="InterPro"/>
</dbReference>
<sequence>MYTIKKVAEMTGISGHTLRFYDKEGLFPYVARDQNNVRVFSDEDLEWVRTVKCLRDTGMPLAEAKEYVQLCLQGDATIPRRYEMLRKQLQKAEQHLVEIQDRMNTLKMKTEYYKGVLEGKRQDLWNPVHFTRADRKPQRKEKDPSSMPA</sequence>
<dbReference type="STRING" id="1555112.LIP_0456"/>
<name>A0A0K2SGS7_LIMPI</name>
<dbReference type="InterPro" id="IPR047057">
    <property type="entry name" value="MerR_fam"/>
</dbReference>
<accession>A0A0K2SGS7</accession>
<dbReference type="InterPro" id="IPR009061">
    <property type="entry name" value="DNA-bd_dom_put_sf"/>
</dbReference>
<feature type="compositionally biased region" description="Basic and acidic residues" evidence="3">
    <location>
        <begin position="131"/>
        <end position="149"/>
    </location>
</feature>
<dbReference type="CDD" id="cd01109">
    <property type="entry name" value="HTH_YyaN"/>
    <property type="match status" value="1"/>
</dbReference>
<dbReference type="Gene3D" id="1.10.1660.10">
    <property type="match status" value="1"/>
</dbReference>
<proteinExistence type="predicted"/>
<protein>
    <submittedName>
        <fullName evidence="5">MerR family transcriptional regulator</fullName>
    </submittedName>
</protein>
<dbReference type="PRINTS" id="PR00040">
    <property type="entry name" value="HTHMERR"/>
</dbReference>
<dbReference type="InterPro" id="IPR000551">
    <property type="entry name" value="MerR-type_HTH_dom"/>
</dbReference>
<keyword evidence="1" id="KW-0238">DNA-binding</keyword>
<evidence type="ECO:0000259" key="4">
    <source>
        <dbReference type="PROSITE" id="PS50937"/>
    </source>
</evidence>
<reference evidence="6" key="2">
    <citation type="journal article" date="2016" name="Int. J. Syst. Evol. Microbiol.">
        <title>Complete genome sequence and cell structure of Limnochorda pilosa, a Gram-negative spore-former within the phylum Firmicutes.</title>
        <authorList>
            <person name="Watanabe M."/>
            <person name="Kojima H."/>
            <person name="Fukui M."/>
        </authorList>
    </citation>
    <scope>NUCLEOTIDE SEQUENCE [LARGE SCALE GENOMIC DNA]</scope>
    <source>
        <strain evidence="6">HC45</strain>
    </source>
</reference>
<dbReference type="Proteomes" id="UP000065807">
    <property type="component" value="Chromosome"/>
</dbReference>
<dbReference type="PROSITE" id="PS50937">
    <property type="entry name" value="HTH_MERR_2"/>
    <property type="match status" value="1"/>
</dbReference>
<feature type="domain" description="HTH merR-type" evidence="4">
    <location>
        <begin position="1"/>
        <end position="70"/>
    </location>
</feature>
<evidence type="ECO:0000313" key="6">
    <source>
        <dbReference type="Proteomes" id="UP000065807"/>
    </source>
</evidence>
<feature type="coiled-coil region" evidence="2">
    <location>
        <begin position="82"/>
        <end position="109"/>
    </location>
</feature>
<reference evidence="6" key="1">
    <citation type="submission" date="2015-07" db="EMBL/GenBank/DDBJ databases">
        <title>Complete genome sequence and phylogenetic analysis of Limnochorda pilosa.</title>
        <authorList>
            <person name="Watanabe M."/>
            <person name="Kojima H."/>
            <person name="Fukui M."/>
        </authorList>
    </citation>
    <scope>NUCLEOTIDE SEQUENCE [LARGE SCALE GENOMIC DNA]</scope>
    <source>
        <strain evidence="6">HC45</strain>
    </source>
</reference>
<keyword evidence="6" id="KW-1185">Reference proteome</keyword>
<dbReference type="SUPFAM" id="SSF46955">
    <property type="entry name" value="Putative DNA-binding domain"/>
    <property type="match status" value="1"/>
</dbReference>
<dbReference type="KEGG" id="lpil:LIP_0456"/>
<dbReference type="PANTHER" id="PTHR30204">
    <property type="entry name" value="REDOX-CYCLING DRUG-SENSING TRANSCRIPTIONAL ACTIVATOR SOXR"/>
    <property type="match status" value="1"/>
</dbReference>
<evidence type="ECO:0000313" key="5">
    <source>
        <dbReference type="EMBL" id="BAS26313.1"/>
    </source>
</evidence>
<dbReference type="PANTHER" id="PTHR30204:SF83">
    <property type="entry name" value="TRANSCRIPTIONAL REGULATOR, MERR FAMILY"/>
    <property type="match status" value="1"/>
</dbReference>
<dbReference type="EMBL" id="AP014924">
    <property type="protein sequence ID" value="BAS26313.1"/>
    <property type="molecule type" value="Genomic_DNA"/>
</dbReference>
<dbReference type="SMART" id="SM00422">
    <property type="entry name" value="HTH_MERR"/>
    <property type="match status" value="1"/>
</dbReference>
<dbReference type="AlphaFoldDB" id="A0A0K2SGS7"/>
<keyword evidence="2" id="KW-0175">Coiled coil</keyword>
<feature type="region of interest" description="Disordered" evidence="3">
    <location>
        <begin position="128"/>
        <end position="149"/>
    </location>
</feature>
<evidence type="ECO:0000256" key="3">
    <source>
        <dbReference type="SAM" id="MobiDB-lite"/>
    </source>
</evidence>
<dbReference type="GO" id="GO:0003677">
    <property type="term" value="F:DNA binding"/>
    <property type="evidence" value="ECO:0007669"/>
    <property type="project" value="UniProtKB-KW"/>
</dbReference>
<organism evidence="5 6">
    <name type="scientific">Limnochorda pilosa</name>
    <dbReference type="NCBI Taxonomy" id="1555112"/>
    <lineage>
        <taxon>Bacteria</taxon>
        <taxon>Bacillati</taxon>
        <taxon>Bacillota</taxon>
        <taxon>Limnochordia</taxon>
        <taxon>Limnochordales</taxon>
        <taxon>Limnochordaceae</taxon>
        <taxon>Limnochorda</taxon>
    </lineage>
</organism>
<evidence type="ECO:0000256" key="1">
    <source>
        <dbReference type="ARBA" id="ARBA00023125"/>
    </source>
</evidence>
<evidence type="ECO:0000256" key="2">
    <source>
        <dbReference type="SAM" id="Coils"/>
    </source>
</evidence>